<dbReference type="SUPFAM" id="SSF55979">
    <property type="entry name" value="DNA clamp"/>
    <property type="match status" value="3"/>
</dbReference>
<evidence type="ECO:0000256" key="3">
    <source>
        <dbReference type="ARBA" id="ARBA00021035"/>
    </source>
</evidence>
<dbReference type="SMART" id="SM00480">
    <property type="entry name" value="POL3Bc"/>
    <property type="match status" value="1"/>
</dbReference>
<dbReference type="CDD" id="cd00140">
    <property type="entry name" value="beta_clamp"/>
    <property type="match status" value="1"/>
</dbReference>
<dbReference type="InterPro" id="IPR022634">
    <property type="entry name" value="DNA_polIII_beta_N"/>
</dbReference>
<comment type="subunit">
    <text evidence="10">Forms a ring-shaped head-to-tail homodimer around DNA.</text>
</comment>
<evidence type="ECO:0000256" key="8">
    <source>
        <dbReference type="ARBA" id="ARBA00022932"/>
    </source>
</evidence>
<dbReference type="InterPro" id="IPR022635">
    <property type="entry name" value="DNA_polIII_beta_C"/>
</dbReference>
<comment type="caution">
    <text evidence="14">The sequence shown here is derived from an EMBL/GenBank/DDBJ whole genome shotgun (WGS) entry which is preliminary data.</text>
</comment>
<evidence type="ECO:0000256" key="2">
    <source>
        <dbReference type="ARBA" id="ARBA00010752"/>
    </source>
</evidence>
<dbReference type="GO" id="GO:0009360">
    <property type="term" value="C:DNA polymerase III complex"/>
    <property type="evidence" value="ECO:0007669"/>
    <property type="project" value="InterPro"/>
</dbReference>
<evidence type="ECO:0000256" key="6">
    <source>
        <dbReference type="ARBA" id="ARBA00022695"/>
    </source>
</evidence>
<keyword evidence="8 10" id="KW-0239">DNA-directed DNA polymerase</keyword>
<dbReference type="Pfam" id="PF02768">
    <property type="entry name" value="DNA_pol3_beta_3"/>
    <property type="match status" value="1"/>
</dbReference>
<organism evidence="14 15">
    <name type="scientific">Siculibacillus lacustris</name>
    <dbReference type="NCBI Taxonomy" id="1549641"/>
    <lineage>
        <taxon>Bacteria</taxon>
        <taxon>Pseudomonadati</taxon>
        <taxon>Pseudomonadota</taxon>
        <taxon>Alphaproteobacteria</taxon>
        <taxon>Hyphomicrobiales</taxon>
        <taxon>Ancalomicrobiaceae</taxon>
        <taxon>Siculibacillus</taxon>
    </lineage>
</organism>
<dbReference type="AlphaFoldDB" id="A0A4Q9VS54"/>
<dbReference type="GO" id="GO:0003677">
    <property type="term" value="F:DNA binding"/>
    <property type="evidence" value="ECO:0007669"/>
    <property type="project" value="UniProtKB-UniRule"/>
</dbReference>
<keyword evidence="9" id="KW-0238">DNA-binding</keyword>
<dbReference type="Pfam" id="PF02767">
    <property type="entry name" value="DNA_pol3_beta_2"/>
    <property type="match status" value="1"/>
</dbReference>
<protein>
    <recommendedName>
        <fullName evidence="3 10">Beta sliding clamp</fullName>
    </recommendedName>
</protein>
<evidence type="ECO:0000313" key="14">
    <source>
        <dbReference type="EMBL" id="TBW38801.1"/>
    </source>
</evidence>
<dbReference type="GO" id="GO:0008408">
    <property type="term" value="F:3'-5' exonuclease activity"/>
    <property type="evidence" value="ECO:0007669"/>
    <property type="project" value="InterPro"/>
</dbReference>
<sequence>MKLTVARRDLHPALAAVSRIVEARNTVPILSNVALEATGERLTIHGTDLDIEARARIEASIDSPGALTISAARFKDIVGKLGDGPIRIESDESAGLLKISAARSKFSLATLPIADFPDLTTGELPHHFGLAGDLLAAAFEACTFAISTEETRYYLNGVYVHAAEGRLVFVSTDGHRLSKWTTEAPEGCDGMPGVIVPRKTVAEIARLAKGNPNRVAIALSDSKIQVTLGDTVLVSKLIDGTFPDYGRVIPRDYPSAVEIDRSAFSAAADRVLTISSERGRAIRCDVDPGRPEMILDVANPDAGTATETVSLGDTVGDTPVVVGVNGRYLVDALASIGGDAVRVAFADAGSPILLTPTDDPAGLRRTIVIMPMRV</sequence>
<dbReference type="InterPro" id="IPR022637">
    <property type="entry name" value="DNA_polIII_beta_cen"/>
</dbReference>
<dbReference type="Proteomes" id="UP000292781">
    <property type="component" value="Unassembled WGS sequence"/>
</dbReference>
<comment type="similarity">
    <text evidence="2 10">Belongs to the beta sliding clamp family.</text>
</comment>
<dbReference type="RefSeq" id="WP_131308438.1">
    <property type="nucleotide sequence ID" value="NZ_SJFN01000010.1"/>
</dbReference>
<evidence type="ECO:0000256" key="10">
    <source>
        <dbReference type="PIRNR" id="PIRNR000804"/>
    </source>
</evidence>
<evidence type="ECO:0000256" key="7">
    <source>
        <dbReference type="ARBA" id="ARBA00022705"/>
    </source>
</evidence>
<evidence type="ECO:0000259" key="12">
    <source>
        <dbReference type="Pfam" id="PF02767"/>
    </source>
</evidence>
<dbReference type="Pfam" id="PF00712">
    <property type="entry name" value="DNA_pol3_beta"/>
    <property type="match status" value="1"/>
</dbReference>
<dbReference type="PIRSF" id="PIRSF000804">
    <property type="entry name" value="DNA_pol_III_b"/>
    <property type="match status" value="1"/>
</dbReference>
<dbReference type="InterPro" id="IPR046938">
    <property type="entry name" value="DNA_clamp_sf"/>
</dbReference>
<feature type="domain" description="DNA polymerase III beta sliding clamp central" evidence="12">
    <location>
        <begin position="131"/>
        <end position="244"/>
    </location>
</feature>
<evidence type="ECO:0000256" key="5">
    <source>
        <dbReference type="ARBA" id="ARBA00022679"/>
    </source>
</evidence>
<keyword evidence="7 10" id="KW-0235">DNA replication</keyword>
<dbReference type="NCBIfam" id="TIGR00663">
    <property type="entry name" value="dnan"/>
    <property type="match status" value="1"/>
</dbReference>
<name>A0A4Q9VS54_9HYPH</name>
<dbReference type="PANTHER" id="PTHR30478:SF0">
    <property type="entry name" value="BETA SLIDING CLAMP"/>
    <property type="match status" value="1"/>
</dbReference>
<dbReference type="InterPro" id="IPR001001">
    <property type="entry name" value="DNA_polIII_beta"/>
</dbReference>
<feature type="domain" description="DNA polymerase III beta sliding clamp N-terminal" evidence="11">
    <location>
        <begin position="1"/>
        <end position="119"/>
    </location>
</feature>
<accession>A0A4Q9VS54</accession>
<keyword evidence="15" id="KW-1185">Reference proteome</keyword>
<keyword evidence="4 10" id="KW-0963">Cytoplasm</keyword>
<evidence type="ECO:0000256" key="1">
    <source>
        <dbReference type="ARBA" id="ARBA00004496"/>
    </source>
</evidence>
<evidence type="ECO:0000259" key="13">
    <source>
        <dbReference type="Pfam" id="PF02768"/>
    </source>
</evidence>
<gene>
    <name evidence="14" type="primary">dnaN</name>
    <name evidence="14" type="ORF">EYW49_08925</name>
</gene>
<dbReference type="OrthoDB" id="8421503at2"/>
<feature type="domain" description="DNA polymerase III beta sliding clamp C-terminal" evidence="13">
    <location>
        <begin position="247"/>
        <end position="373"/>
    </location>
</feature>
<dbReference type="EMBL" id="SJFN01000010">
    <property type="protein sequence ID" value="TBW38801.1"/>
    <property type="molecule type" value="Genomic_DNA"/>
</dbReference>
<dbReference type="PANTHER" id="PTHR30478">
    <property type="entry name" value="DNA POLYMERASE III SUBUNIT BETA"/>
    <property type="match status" value="1"/>
</dbReference>
<dbReference type="GO" id="GO:0003887">
    <property type="term" value="F:DNA-directed DNA polymerase activity"/>
    <property type="evidence" value="ECO:0007669"/>
    <property type="project" value="UniProtKB-UniRule"/>
</dbReference>
<evidence type="ECO:0000259" key="11">
    <source>
        <dbReference type="Pfam" id="PF00712"/>
    </source>
</evidence>
<dbReference type="Gene3D" id="3.70.10.10">
    <property type="match status" value="1"/>
</dbReference>
<dbReference type="Gene3D" id="3.10.150.10">
    <property type="entry name" value="DNA Polymerase III, subunit A, domain 2"/>
    <property type="match status" value="1"/>
</dbReference>
<evidence type="ECO:0000256" key="4">
    <source>
        <dbReference type="ARBA" id="ARBA00022490"/>
    </source>
</evidence>
<comment type="subcellular location">
    <subcellularLocation>
        <location evidence="1 10">Cytoplasm</location>
    </subcellularLocation>
</comment>
<proteinExistence type="inferred from homology"/>
<comment type="function">
    <text evidence="10">Confers DNA tethering and processivity to DNA polymerases and other proteins. Acts as a clamp, forming a ring around DNA (a reaction catalyzed by the clamp-loading complex) which diffuses in an ATP-independent manner freely and bidirectionally along dsDNA. Initially characterized for its ability to contact the catalytic subunit of DNA polymerase III (Pol III), a complex, multichain enzyme responsible for most of the replicative synthesis in bacteria; Pol III exhibits 3'-5' exonuclease proofreading activity. The beta chain is required for initiation of replication as well as for processivity of DNA replication.</text>
</comment>
<keyword evidence="5 10" id="KW-0808">Transferase</keyword>
<reference evidence="14 15" key="1">
    <citation type="submission" date="2019-02" db="EMBL/GenBank/DDBJ databases">
        <title>Siculibacillus lacustris gen. nov., sp. nov., a new rosette-forming bacterium isolated from a freshwater crater lake (Lake St. Ana, Romania).</title>
        <authorList>
            <person name="Felfoldi T."/>
            <person name="Marton Z."/>
            <person name="Szabo A."/>
            <person name="Mentes A."/>
            <person name="Boka K."/>
            <person name="Marialigeti K."/>
            <person name="Mathe I."/>
            <person name="Koncz M."/>
            <person name="Schumann P."/>
            <person name="Toth E."/>
        </authorList>
    </citation>
    <scope>NUCLEOTIDE SEQUENCE [LARGE SCALE GENOMIC DNA]</scope>
    <source>
        <strain evidence="14 15">SA-279</strain>
    </source>
</reference>
<dbReference type="GO" id="GO:0005737">
    <property type="term" value="C:cytoplasm"/>
    <property type="evidence" value="ECO:0007669"/>
    <property type="project" value="UniProtKB-SubCell"/>
</dbReference>
<evidence type="ECO:0000313" key="15">
    <source>
        <dbReference type="Proteomes" id="UP000292781"/>
    </source>
</evidence>
<evidence type="ECO:0000256" key="9">
    <source>
        <dbReference type="ARBA" id="ARBA00023125"/>
    </source>
</evidence>
<dbReference type="GO" id="GO:0006271">
    <property type="term" value="P:DNA strand elongation involved in DNA replication"/>
    <property type="evidence" value="ECO:0007669"/>
    <property type="project" value="TreeGrafter"/>
</dbReference>
<keyword evidence="6 10" id="KW-0548">Nucleotidyltransferase</keyword>